<keyword evidence="1" id="KW-0732">Signal</keyword>
<dbReference type="Proteomes" id="UP000001401">
    <property type="component" value="Chromosome"/>
</dbReference>
<dbReference type="OrthoDB" id="2943141at2"/>
<dbReference type="STRING" id="649639.Bcell_0539"/>
<dbReference type="PROSITE" id="PS51257">
    <property type="entry name" value="PROKAR_LIPOPROTEIN"/>
    <property type="match status" value="1"/>
</dbReference>
<proteinExistence type="predicted"/>
<protein>
    <recommendedName>
        <fullName evidence="4">Extracellular solute-binding protein</fullName>
    </recommendedName>
</protein>
<accession>E6TXK7</accession>
<organism evidence="2 3">
    <name type="scientific">Evansella cellulosilytica (strain ATCC 21833 / DSM 2522 / FERM P-1141 / JCM 9156 / N-4)</name>
    <name type="common">Bacillus cellulosilyticus</name>
    <dbReference type="NCBI Taxonomy" id="649639"/>
    <lineage>
        <taxon>Bacteria</taxon>
        <taxon>Bacillati</taxon>
        <taxon>Bacillota</taxon>
        <taxon>Bacilli</taxon>
        <taxon>Bacillales</taxon>
        <taxon>Bacillaceae</taxon>
        <taxon>Evansella</taxon>
    </lineage>
</organism>
<dbReference type="HOGENOM" id="CLU_1500515_0_0_9"/>
<evidence type="ECO:0000313" key="2">
    <source>
        <dbReference type="EMBL" id="ADU28821.1"/>
    </source>
</evidence>
<feature type="signal peptide" evidence="1">
    <location>
        <begin position="1"/>
        <end position="17"/>
    </location>
</feature>
<evidence type="ECO:0000313" key="3">
    <source>
        <dbReference type="Proteomes" id="UP000001401"/>
    </source>
</evidence>
<dbReference type="KEGG" id="bco:Bcell_0539"/>
<feature type="chain" id="PRO_5039288468" description="Extracellular solute-binding protein" evidence="1">
    <location>
        <begin position="18"/>
        <end position="182"/>
    </location>
</feature>
<evidence type="ECO:0000256" key="1">
    <source>
        <dbReference type="SAM" id="SignalP"/>
    </source>
</evidence>
<dbReference type="RefSeq" id="WP_013487162.1">
    <property type="nucleotide sequence ID" value="NC_014829.1"/>
</dbReference>
<dbReference type="EMBL" id="CP002394">
    <property type="protein sequence ID" value="ADU28821.1"/>
    <property type="molecule type" value="Genomic_DNA"/>
</dbReference>
<dbReference type="eggNOG" id="COG1653">
    <property type="taxonomic scope" value="Bacteria"/>
</dbReference>
<dbReference type="AlphaFoldDB" id="E6TXK7"/>
<dbReference type="Gene3D" id="3.40.190.10">
    <property type="entry name" value="Periplasmic binding protein-like II"/>
    <property type="match status" value="1"/>
</dbReference>
<name>E6TXK7_EVAC2</name>
<gene>
    <name evidence="2" type="ordered locus">Bcell_0539</name>
</gene>
<sequence length="182" mass="20499" precursor="true">MKIRAMIMVLISLFLLAGCGSEASDGSGKLQIMFLSEVPNSYEANFIPYIEDIIRRADEDPDNIEIIVQIYPISHEKLTLEIVARDVDIFIIDESLRHVLLDPYGLHPLEELRNNFGDEAEIEEFVLDDHETGDPHLYAVPLDNDSTLITDLGLELPAPLIGAVVRSSYYKELAEQILAEFL</sequence>
<keyword evidence="3" id="KW-1185">Reference proteome</keyword>
<reference evidence="2 3" key="1">
    <citation type="submission" date="2010-12" db="EMBL/GenBank/DDBJ databases">
        <title>Complete sequence of Bacillus cellulosilyticus DSM 2522.</title>
        <authorList>
            <consortium name="US DOE Joint Genome Institute"/>
            <person name="Lucas S."/>
            <person name="Copeland A."/>
            <person name="Lapidus A."/>
            <person name="Cheng J.-F."/>
            <person name="Bruce D."/>
            <person name="Goodwin L."/>
            <person name="Pitluck S."/>
            <person name="Chertkov O."/>
            <person name="Detter J.C."/>
            <person name="Han C."/>
            <person name="Tapia R."/>
            <person name="Land M."/>
            <person name="Hauser L."/>
            <person name="Jeffries C."/>
            <person name="Kyrpides N."/>
            <person name="Ivanova N."/>
            <person name="Mikhailova N."/>
            <person name="Brumm P."/>
            <person name="Mead D."/>
            <person name="Woyke T."/>
        </authorList>
    </citation>
    <scope>NUCLEOTIDE SEQUENCE [LARGE SCALE GENOMIC DNA]</scope>
    <source>
        <strain evidence="3">ATCC 21833 / DSM 2522 / FERM P-1141 / JCM 9156 / N-4</strain>
    </source>
</reference>
<evidence type="ECO:0008006" key="4">
    <source>
        <dbReference type="Google" id="ProtNLM"/>
    </source>
</evidence>